<dbReference type="PANTHER" id="PTHR11735:SF11">
    <property type="entry name" value="TRNA THREONYLCARBAMOYLADENOSINE BIOSYNTHESIS PROTEIN TSAB"/>
    <property type="match status" value="1"/>
</dbReference>
<feature type="domain" description="Gcp-like" evidence="1">
    <location>
        <begin position="33"/>
        <end position="160"/>
    </location>
</feature>
<evidence type="ECO:0000259" key="1">
    <source>
        <dbReference type="Pfam" id="PF00814"/>
    </source>
</evidence>
<dbReference type="EMBL" id="PQSP01000002">
    <property type="protein sequence ID" value="RUS67071.1"/>
    <property type="molecule type" value="Genomic_DNA"/>
</dbReference>
<dbReference type="Proteomes" id="UP000286947">
    <property type="component" value="Unassembled WGS sequence"/>
</dbReference>
<organism evidence="2 3">
    <name type="scientific">Saezia sanguinis</name>
    <dbReference type="NCBI Taxonomy" id="1965230"/>
    <lineage>
        <taxon>Bacteria</taxon>
        <taxon>Pseudomonadati</taxon>
        <taxon>Pseudomonadota</taxon>
        <taxon>Betaproteobacteria</taxon>
        <taxon>Burkholderiales</taxon>
        <taxon>Saeziaceae</taxon>
        <taxon>Saezia</taxon>
    </lineage>
</organism>
<dbReference type="SUPFAM" id="SSF53067">
    <property type="entry name" value="Actin-like ATPase domain"/>
    <property type="match status" value="2"/>
</dbReference>
<evidence type="ECO:0000313" key="3">
    <source>
        <dbReference type="Proteomes" id="UP000286947"/>
    </source>
</evidence>
<dbReference type="InterPro" id="IPR022496">
    <property type="entry name" value="T6A_TsaB"/>
</dbReference>
<dbReference type="GO" id="GO:0002949">
    <property type="term" value="P:tRNA threonylcarbamoyladenosine modification"/>
    <property type="evidence" value="ECO:0007669"/>
    <property type="project" value="InterPro"/>
</dbReference>
<name>A0A433SE95_9BURK</name>
<protein>
    <submittedName>
        <fullName evidence="2">tRNA threonylcarbamoyladenosine biosynthesis protein TsaB</fullName>
    </submittedName>
</protein>
<dbReference type="OrthoDB" id="9809995at2"/>
<dbReference type="RefSeq" id="WP_126978841.1">
    <property type="nucleotide sequence ID" value="NZ_PQSP01000002.1"/>
</dbReference>
<proteinExistence type="predicted"/>
<evidence type="ECO:0000313" key="2">
    <source>
        <dbReference type="EMBL" id="RUS67071.1"/>
    </source>
</evidence>
<reference evidence="2 3" key="1">
    <citation type="submission" date="2018-01" db="EMBL/GenBank/DDBJ databases">
        <title>Saezia sanguinis gen. nov., sp. nov., in the order Burkholderiales isolated from human blood.</title>
        <authorList>
            <person name="Medina-Pascual M.J."/>
            <person name="Valdezate S."/>
            <person name="Monzon S."/>
            <person name="Cuesta I."/>
            <person name="Carrasco G."/>
            <person name="Villalon P."/>
            <person name="Saez-Nieto J.A."/>
        </authorList>
    </citation>
    <scope>NUCLEOTIDE SEQUENCE [LARGE SCALE GENOMIC DNA]</scope>
    <source>
        <strain evidence="2 3">CNM695-12</strain>
    </source>
</reference>
<dbReference type="Gene3D" id="3.30.420.200">
    <property type="match status" value="1"/>
</dbReference>
<dbReference type="CDD" id="cd24032">
    <property type="entry name" value="ASKHA_NBD_TsaB"/>
    <property type="match status" value="1"/>
</dbReference>
<dbReference type="NCBIfam" id="TIGR03725">
    <property type="entry name" value="T6A_YeaZ"/>
    <property type="match status" value="1"/>
</dbReference>
<sequence>MKLLAFDTSTQTLGVALHCDGQTRVVETEGGAHASDALLPLIMQILAENGIRINDLDAIAFGCGPGAFTGLRTACSVAQGLALGAGLPLISIVTLLAAAEQYRLQCNPSPDTVDLVVRLDARMDEWYCAHYQWKDLSWHIRTPACLTQPQELQAYLNQHQPLHLLTMITPQMTGMLSLAEQAWQKNDLITPEQALPLYLRNKVALTTAERIALHAGKQQGEPA</sequence>
<accession>A0A433SE95</accession>
<dbReference type="GO" id="GO:0005829">
    <property type="term" value="C:cytosol"/>
    <property type="evidence" value="ECO:0007669"/>
    <property type="project" value="TreeGrafter"/>
</dbReference>
<comment type="caution">
    <text evidence="2">The sequence shown here is derived from an EMBL/GenBank/DDBJ whole genome shotgun (WGS) entry which is preliminary data.</text>
</comment>
<gene>
    <name evidence="2" type="primary">tsaB</name>
    <name evidence="2" type="ORF">CUZ56_01010</name>
</gene>
<keyword evidence="3" id="KW-1185">Reference proteome</keyword>
<dbReference type="InterPro" id="IPR000905">
    <property type="entry name" value="Gcp-like_dom"/>
</dbReference>
<dbReference type="PANTHER" id="PTHR11735">
    <property type="entry name" value="TRNA N6-ADENOSINE THREONYLCARBAMOYLTRANSFERASE"/>
    <property type="match status" value="1"/>
</dbReference>
<dbReference type="Gene3D" id="3.30.420.40">
    <property type="match status" value="1"/>
</dbReference>
<dbReference type="AlphaFoldDB" id="A0A433SE95"/>
<dbReference type="Pfam" id="PF00814">
    <property type="entry name" value="TsaD"/>
    <property type="match status" value="1"/>
</dbReference>
<dbReference type="InterPro" id="IPR043129">
    <property type="entry name" value="ATPase_NBD"/>
</dbReference>